<evidence type="ECO:0000259" key="1">
    <source>
        <dbReference type="PROSITE" id="PS51792"/>
    </source>
</evidence>
<protein>
    <recommendedName>
        <fullName evidence="1">Yippee domain-containing protein</fullName>
    </recommendedName>
</protein>
<dbReference type="Proteomes" id="UP001234989">
    <property type="component" value="Chromosome 4"/>
</dbReference>
<accession>A0AAF0QNT4</accession>
<keyword evidence="3" id="KW-1185">Reference proteome</keyword>
<name>A0AAF0QNT4_SOLVR</name>
<dbReference type="InterPro" id="IPR039058">
    <property type="entry name" value="Yippee_fam"/>
</dbReference>
<dbReference type="AlphaFoldDB" id="A0AAF0QNT4"/>
<evidence type="ECO:0000313" key="2">
    <source>
        <dbReference type="EMBL" id="WMV26578.1"/>
    </source>
</evidence>
<organism evidence="2 3">
    <name type="scientific">Solanum verrucosum</name>
    <dbReference type="NCBI Taxonomy" id="315347"/>
    <lineage>
        <taxon>Eukaryota</taxon>
        <taxon>Viridiplantae</taxon>
        <taxon>Streptophyta</taxon>
        <taxon>Embryophyta</taxon>
        <taxon>Tracheophyta</taxon>
        <taxon>Spermatophyta</taxon>
        <taxon>Magnoliopsida</taxon>
        <taxon>eudicotyledons</taxon>
        <taxon>Gunneridae</taxon>
        <taxon>Pentapetalae</taxon>
        <taxon>asterids</taxon>
        <taxon>lamiids</taxon>
        <taxon>Solanales</taxon>
        <taxon>Solanaceae</taxon>
        <taxon>Solanoideae</taxon>
        <taxon>Solaneae</taxon>
        <taxon>Solanum</taxon>
    </lineage>
</organism>
<dbReference type="InterPro" id="IPR034751">
    <property type="entry name" value="Yippee"/>
</dbReference>
<gene>
    <name evidence="2" type="ORF">MTR67_019963</name>
</gene>
<dbReference type="EMBL" id="CP133615">
    <property type="protein sequence ID" value="WMV26578.1"/>
    <property type="molecule type" value="Genomic_DNA"/>
</dbReference>
<dbReference type="PANTHER" id="PTHR13848">
    <property type="entry name" value="PROTEIN YIPPEE-LIKE CG15309-RELATED"/>
    <property type="match status" value="1"/>
</dbReference>
<proteinExistence type="predicted"/>
<feature type="domain" description="Yippee" evidence="1">
    <location>
        <begin position="1"/>
        <end position="63"/>
    </location>
</feature>
<reference evidence="2" key="1">
    <citation type="submission" date="2023-08" db="EMBL/GenBank/DDBJ databases">
        <title>A de novo genome assembly of Solanum verrucosum Schlechtendal, a Mexican diploid species geographically isolated from the other diploid A-genome species in potato relatives.</title>
        <authorList>
            <person name="Hosaka K."/>
        </authorList>
    </citation>
    <scope>NUCLEOTIDE SEQUENCE</scope>
    <source>
        <tissue evidence="2">Young leaves</tissue>
    </source>
</reference>
<dbReference type="PROSITE" id="PS51792">
    <property type="entry name" value="YIPPEE"/>
    <property type="match status" value="1"/>
</dbReference>
<evidence type="ECO:0000313" key="3">
    <source>
        <dbReference type="Proteomes" id="UP001234989"/>
    </source>
</evidence>
<sequence length="81" mass="9108">MHHRVVVLCITDVNVTVGAKEERMMMTGMRTVVDIFCESAHDKTQKYKEGKFILERLKVAGPDGSLYTVNHDDELGGDDEP</sequence>